<comment type="subunit">
    <text evidence="11">Homohexamer.</text>
</comment>
<evidence type="ECO:0000256" key="1">
    <source>
        <dbReference type="ARBA" id="ARBA00004496"/>
    </source>
</evidence>
<evidence type="ECO:0000313" key="13">
    <source>
        <dbReference type="EMBL" id="KLN61476.1"/>
    </source>
</evidence>
<keyword evidence="9 11" id="KW-0665">Pyrimidine biosynthesis</keyword>
<dbReference type="NCBIfam" id="TIGR02075">
    <property type="entry name" value="pyrH_bact"/>
    <property type="match status" value="1"/>
</dbReference>
<evidence type="ECO:0000256" key="2">
    <source>
        <dbReference type="ARBA" id="ARBA00004791"/>
    </source>
</evidence>
<reference evidence="13 14" key="1">
    <citation type="submission" date="2015-03" db="EMBL/GenBank/DDBJ databases">
        <title>Genome Sequence of Kiloniella spongiae MEBiC09566, isolated from a marine sponge.</title>
        <authorList>
            <person name="Shao Z."/>
            <person name="Wang L."/>
            <person name="Li X."/>
        </authorList>
    </citation>
    <scope>NUCLEOTIDE SEQUENCE [LARGE SCALE GENOMIC DNA]</scope>
    <source>
        <strain evidence="13 14">MEBiC09566</strain>
    </source>
</reference>
<feature type="binding site" evidence="11">
    <location>
        <begin position="136"/>
        <end position="143"/>
    </location>
    <ligand>
        <name>UMP</name>
        <dbReference type="ChEBI" id="CHEBI:57865"/>
    </ligand>
</feature>
<keyword evidence="5 11" id="KW-0808">Transferase</keyword>
<feature type="binding site" evidence="11">
    <location>
        <position position="55"/>
    </location>
    <ligand>
        <name>UMP</name>
        <dbReference type="ChEBI" id="CHEBI:57865"/>
    </ligand>
</feature>
<evidence type="ECO:0000313" key="14">
    <source>
        <dbReference type="Proteomes" id="UP000035444"/>
    </source>
</evidence>
<evidence type="ECO:0000256" key="3">
    <source>
        <dbReference type="ARBA" id="ARBA00007614"/>
    </source>
</evidence>
<dbReference type="Gene3D" id="3.40.1160.10">
    <property type="entry name" value="Acetylglutamate kinase-like"/>
    <property type="match status" value="1"/>
</dbReference>
<comment type="activity regulation">
    <text evidence="11">Inhibited by UTP.</text>
</comment>
<evidence type="ECO:0000256" key="6">
    <source>
        <dbReference type="ARBA" id="ARBA00022741"/>
    </source>
</evidence>
<feature type="binding site" evidence="11">
    <location>
        <position position="169"/>
    </location>
    <ligand>
        <name>ATP</name>
        <dbReference type="ChEBI" id="CHEBI:30616"/>
    </ligand>
</feature>
<comment type="subcellular location">
    <subcellularLocation>
        <location evidence="1 11">Cytoplasm</location>
    </subcellularLocation>
</comment>
<dbReference type="SUPFAM" id="SSF53633">
    <property type="entry name" value="Carbamate kinase-like"/>
    <property type="match status" value="1"/>
</dbReference>
<feature type="binding site" evidence="11">
    <location>
        <position position="60"/>
    </location>
    <ligand>
        <name>ATP</name>
        <dbReference type="ChEBI" id="CHEBI:30616"/>
    </ligand>
</feature>
<evidence type="ECO:0000256" key="10">
    <source>
        <dbReference type="ARBA" id="ARBA00047767"/>
    </source>
</evidence>
<keyword evidence="4 11" id="KW-0963">Cytoplasm</keyword>
<keyword evidence="7 11" id="KW-0418">Kinase</keyword>
<evidence type="ECO:0000256" key="4">
    <source>
        <dbReference type="ARBA" id="ARBA00022490"/>
    </source>
</evidence>
<evidence type="ECO:0000256" key="8">
    <source>
        <dbReference type="ARBA" id="ARBA00022840"/>
    </source>
</evidence>
<dbReference type="GO" id="GO:0005829">
    <property type="term" value="C:cytosol"/>
    <property type="evidence" value="ECO:0007669"/>
    <property type="project" value="TreeGrafter"/>
</dbReference>
<evidence type="ECO:0000256" key="7">
    <source>
        <dbReference type="ARBA" id="ARBA00022777"/>
    </source>
</evidence>
<sequence length="238" mass="25528">MTDAPKYKRVLLKLSGEALMGNGQFGLDPETVNQIALDIKEVVTMGVEVCVVVGGGNIFRGLSGAAAGMERSTADYMGMLATVMNSLAMQNALEQVGVETRVQTAIPMDTVAEPYIRRRAERHLDKGRVVIFGAGTGNPYFTTDTAAALRASEMGCEVLLKGTKVDGVYSADPVKDPTAERFESLSYKRVFTDDLGVMDHSAIALTRENNIPIIVFSIYETGSFAKAVGGEGCFTIIK</sequence>
<feature type="binding site" evidence="11">
    <location>
        <position position="75"/>
    </location>
    <ligand>
        <name>UMP</name>
        <dbReference type="ChEBI" id="CHEBI:57865"/>
    </ligand>
</feature>
<dbReference type="HAMAP" id="MF_01220_B">
    <property type="entry name" value="PyrH_B"/>
    <property type="match status" value="1"/>
</dbReference>
<feature type="binding site" evidence="11">
    <location>
        <position position="163"/>
    </location>
    <ligand>
        <name>ATP</name>
        <dbReference type="ChEBI" id="CHEBI:30616"/>
    </ligand>
</feature>
<feature type="binding site" evidence="11">
    <location>
        <begin position="13"/>
        <end position="16"/>
    </location>
    <ligand>
        <name>ATP</name>
        <dbReference type="ChEBI" id="CHEBI:30616"/>
    </ligand>
</feature>
<proteinExistence type="inferred from homology"/>
<keyword evidence="8 11" id="KW-0067">ATP-binding</keyword>
<dbReference type="InterPro" id="IPR015963">
    <property type="entry name" value="Uridylate_kinase_bac"/>
</dbReference>
<comment type="caution">
    <text evidence="13">The sequence shown here is derived from an EMBL/GenBank/DDBJ whole genome shotgun (WGS) entry which is preliminary data.</text>
</comment>
<feature type="binding site" evidence="11">
    <location>
        <position position="172"/>
    </location>
    <ligand>
        <name>ATP</name>
        <dbReference type="ChEBI" id="CHEBI:30616"/>
    </ligand>
</feature>
<dbReference type="PANTHER" id="PTHR42833:SF4">
    <property type="entry name" value="URIDYLATE KINASE PUMPKIN, CHLOROPLASTIC"/>
    <property type="match status" value="1"/>
</dbReference>
<accession>A0A0H2MH33</accession>
<dbReference type="Proteomes" id="UP000035444">
    <property type="component" value="Unassembled WGS sequence"/>
</dbReference>
<dbReference type="GO" id="GO:0044210">
    <property type="term" value="P:'de novo' CTP biosynthetic process"/>
    <property type="evidence" value="ECO:0007669"/>
    <property type="project" value="UniProtKB-UniRule"/>
</dbReference>
<keyword evidence="6 11" id="KW-0547">Nucleotide-binding</keyword>
<comment type="function">
    <text evidence="11">Catalyzes the reversible phosphorylation of UMP to UDP.</text>
</comment>
<comment type="pathway">
    <text evidence="2 11">Pyrimidine metabolism; CTP biosynthesis via de novo pathway; UDP from UMP (UMPK route): step 1/1.</text>
</comment>
<dbReference type="EC" id="2.7.4.22" evidence="11"/>
<dbReference type="STRING" id="1489064.WH96_07620"/>
<dbReference type="Pfam" id="PF00696">
    <property type="entry name" value="AA_kinase"/>
    <property type="match status" value="1"/>
</dbReference>
<evidence type="ECO:0000256" key="11">
    <source>
        <dbReference type="HAMAP-Rule" id="MF_01220"/>
    </source>
</evidence>
<keyword evidence="14" id="KW-1185">Reference proteome</keyword>
<dbReference type="AlphaFoldDB" id="A0A0H2MH33"/>
<dbReference type="InterPro" id="IPR001048">
    <property type="entry name" value="Asp/Glu/Uridylate_kinase"/>
</dbReference>
<dbReference type="EMBL" id="LAQL01000004">
    <property type="protein sequence ID" value="KLN61476.1"/>
    <property type="molecule type" value="Genomic_DNA"/>
</dbReference>
<protein>
    <recommendedName>
        <fullName evidence="11">Uridylate kinase</fullName>
        <shortName evidence="11">UK</shortName>
        <ecNumber evidence="11">2.7.4.22</ecNumber>
    </recommendedName>
    <alternativeName>
        <fullName evidence="11">Uridine monophosphate kinase</fullName>
        <shortName evidence="11">UMP kinase</shortName>
        <shortName evidence="11">UMPK</shortName>
    </alternativeName>
</protein>
<dbReference type="PANTHER" id="PTHR42833">
    <property type="entry name" value="URIDYLATE KINASE"/>
    <property type="match status" value="1"/>
</dbReference>
<name>A0A0H2MH33_9PROT</name>
<comment type="catalytic activity">
    <reaction evidence="10 11">
        <text>UMP + ATP = UDP + ADP</text>
        <dbReference type="Rhea" id="RHEA:24400"/>
        <dbReference type="ChEBI" id="CHEBI:30616"/>
        <dbReference type="ChEBI" id="CHEBI:57865"/>
        <dbReference type="ChEBI" id="CHEBI:58223"/>
        <dbReference type="ChEBI" id="CHEBI:456216"/>
        <dbReference type="EC" id="2.7.4.22"/>
    </reaction>
</comment>
<dbReference type="InterPro" id="IPR011817">
    <property type="entry name" value="Uridylate_kinase"/>
</dbReference>
<dbReference type="FunFam" id="3.40.1160.10:FF:000001">
    <property type="entry name" value="Uridylate kinase"/>
    <property type="match status" value="1"/>
</dbReference>
<evidence type="ECO:0000256" key="5">
    <source>
        <dbReference type="ARBA" id="ARBA00022679"/>
    </source>
</evidence>
<dbReference type="RefSeq" id="WP_047763557.1">
    <property type="nucleotide sequence ID" value="NZ_LAQL01000004.1"/>
</dbReference>
<dbReference type="UniPathway" id="UPA00159">
    <property type="reaction ID" value="UER00275"/>
</dbReference>
<evidence type="ECO:0000256" key="9">
    <source>
        <dbReference type="ARBA" id="ARBA00022975"/>
    </source>
</evidence>
<feature type="domain" description="Aspartate/glutamate/uridylate kinase" evidence="12">
    <location>
        <begin position="8"/>
        <end position="217"/>
    </location>
</feature>
<feature type="binding site" evidence="11">
    <location>
        <position position="56"/>
    </location>
    <ligand>
        <name>ATP</name>
        <dbReference type="ChEBI" id="CHEBI:30616"/>
    </ligand>
</feature>
<evidence type="ECO:0000259" key="12">
    <source>
        <dbReference type="Pfam" id="PF00696"/>
    </source>
</evidence>
<gene>
    <name evidence="11 13" type="primary">pyrH</name>
    <name evidence="13" type="ORF">WH96_07620</name>
</gene>
<comment type="similarity">
    <text evidence="3 11">Belongs to the UMP kinase family.</text>
</comment>
<dbReference type="PIRSF" id="PIRSF005650">
    <property type="entry name" value="Uridylate_kin"/>
    <property type="match status" value="1"/>
</dbReference>
<dbReference type="GO" id="GO:0006225">
    <property type="term" value="P:UDP biosynthetic process"/>
    <property type="evidence" value="ECO:0007669"/>
    <property type="project" value="TreeGrafter"/>
</dbReference>
<dbReference type="CDD" id="cd04254">
    <property type="entry name" value="AAK_UMPK-PyrH-Ec"/>
    <property type="match status" value="1"/>
</dbReference>
<dbReference type="InterPro" id="IPR036393">
    <property type="entry name" value="AceGlu_kinase-like_sf"/>
</dbReference>
<dbReference type="GO" id="GO:0005524">
    <property type="term" value="F:ATP binding"/>
    <property type="evidence" value="ECO:0007669"/>
    <property type="project" value="UniProtKB-KW"/>
</dbReference>
<comment type="caution">
    <text evidence="11">Lacks conserved residue(s) required for the propagation of feature annotation.</text>
</comment>
<organism evidence="13 14">
    <name type="scientific">Kiloniella spongiae</name>
    <dbReference type="NCBI Taxonomy" id="1489064"/>
    <lineage>
        <taxon>Bacteria</taxon>
        <taxon>Pseudomonadati</taxon>
        <taxon>Pseudomonadota</taxon>
        <taxon>Alphaproteobacteria</taxon>
        <taxon>Rhodospirillales</taxon>
        <taxon>Kiloniellaceae</taxon>
        <taxon>Kiloniella</taxon>
    </lineage>
</organism>
<dbReference type="GO" id="GO:0033862">
    <property type="term" value="F:UMP kinase activity"/>
    <property type="evidence" value="ECO:0007669"/>
    <property type="project" value="UniProtKB-EC"/>
</dbReference>
<dbReference type="PATRIC" id="fig|1489064.4.peg.2775"/>